<dbReference type="Pfam" id="PF00106">
    <property type="entry name" value="adh_short"/>
    <property type="match status" value="1"/>
</dbReference>
<keyword evidence="5" id="KW-1185">Reference proteome</keyword>
<dbReference type="EMBL" id="JAALLT010000003">
    <property type="protein sequence ID" value="NGP77077.1"/>
    <property type="molecule type" value="Genomic_DNA"/>
</dbReference>
<sequence length="239" mass="26544">MQLSSKIAIVTGASSGIGSRFSKDLVDKGATVYGLARSEDKLKSIQTELGKNFIPVVLDITDHEAIKKWVDITFDEDKLPDILINNAGLGLFGDVDELPLKDWDTMINTNLNGFFYMTRQVVPLMKKNEDVCHIVNIASIAGKIGNPQMSGYNASKFGVRGFSESLFKELRYDGIKVTCFYPGSIATKFFENAQGMETHPNMMQPEDVSKLLINVLETSDNFLINEITMRPLNPKPPES</sequence>
<dbReference type="InterPro" id="IPR002347">
    <property type="entry name" value="SDR_fam"/>
</dbReference>
<dbReference type="Proteomes" id="UP000473278">
    <property type="component" value="Unassembled WGS sequence"/>
</dbReference>
<organism evidence="4 5">
    <name type="scientific">Halalkalibaculum roseum</name>
    <dbReference type="NCBI Taxonomy" id="2709311"/>
    <lineage>
        <taxon>Bacteria</taxon>
        <taxon>Pseudomonadati</taxon>
        <taxon>Balneolota</taxon>
        <taxon>Balneolia</taxon>
        <taxon>Balneolales</taxon>
        <taxon>Balneolaceae</taxon>
        <taxon>Halalkalibaculum</taxon>
    </lineage>
</organism>
<dbReference type="PANTHER" id="PTHR44196:SF1">
    <property type="entry name" value="DEHYDROGENASE_REDUCTASE SDR FAMILY MEMBER 7B"/>
    <property type="match status" value="1"/>
</dbReference>
<dbReference type="GO" id="GO:0016616">
    <property type="term" value="F:oxidoreductase activity, acting on the CH-OH group of donors, NAD or NADP as acceptor"/>
    <property type="evidence" value="ECO:0007669"/>
    <property type="project" value="UniProtKB-ARBA"/>
</dbReference>
<accession>A0A6M1T2T0</accession>
<dbReference type="PANTHER" id="PTHR44196">
    <property type="entry name" value="DEHYDROGENASE/REDUCTASE SDR FAMILY MEMBER 7B"/>
    <property type="match status" value="1"/>
</dbReference>
<dbReference type="Gene3D" id="3.40.50.720">
    <property type="entry name" value="NAD(P)-binding Rossmann-like Domain"/>
    <property type="match status" value="1"/>
</dbReference>
<dbReference type="FunFam" id="3.40.50.720:FF:000047">
    <property type="entry name" value="NADP-dependent L-serine/L-allo-threonine dehydrogenase"/>
    <property type="match status" value="1"/>
</dbReference>
<keyword evidence="2" id="KW-0560">Oxidoreductase</keyword>
<name>A0A6M1T2T0_9BACT</name>
<dbReference type="SUPFAM" id="SSF51735">
    <property type="entry name" value="NAD(P)-binding Rossmann-fold domains"/>
    <property type="match status" value="1"/>
</dbReference>
<dbReference type="PRINTS" id="PR00081">
    <property type="entry name" value="GDHRDH"/>
</dbReference>
<evidence type="ECO:0000313" key="5">
    <source>
        <dbReference type="Proteomes" id="UP000473278"/>
    </source>
</evidence>
<dbReference type="PRINTS" id="PR00080">
    <property type="entry name" value="SDRFAMILY"/>
</dbReference>
<reference evidence="4 5" key="1">
    <citation type="submission" date="2020-02" db="EMBL/GenBank/DDBJ databases">
        <title>Balneolaceae bacterium YR4-1, complete genome.</title>
        <authorList>
            <person name="Li Y."/>
            <person name="Wu S."/>
        </authorList>
    </citation>
    <scope>NUCLEOTIDE SEQUENCE [LARGE SCALE GENOMIC DNA]</scope>
    <source>
        <strain evidence="4 5">YR4-1</strain>
    </source>
</reference>
<dbReference type="GO" id="GO:0016020">
    <property type="term" value="C:membrane"/>
    <property type="evidence" value="ECO:0007669"/>
    <property type="project" value="TreeGrafter"/>
</dbReference>
<evidence type="ECO:0000256" key="3">
    <source>
        <dbReference type="RuleBase" id="RU000363"/>
    </source>
</evidence>
<evidence type="ECO:0000256" key="1">
    <source>
        <dbReference type="ARBA" id="ARBA00006484"/>
    </source>
</evidence>
<evidence type="ECO:0000256" key="2">
    <source>
        <dbReference type="ARBA" id="ARBA00023002"/>
    </source>
</evidence>
<comment type="similarity">
    <text evidence="1 3">Belongs to the short-chain dehydrogenases/reductases (SDR) family.</text>
</comment>
<proteinExistence type="inferred from homology"/>
<gene>
    <name evidence="4" type="ORF">G3570_10565</name>
</gene>
<dbReference type="RefSeq" id="WP_165142088.1">
    <property type="nucleotide sequence ID" value="NZ_JAALLT010000003.1"/>
</dbReference>
<comment type="caution">
    <text evidence="4">The sequence shown here is derived from an EMBL/GenBank/DDBJ whole genome shotgun (WGS) entry which is preliminary data.</text>
</comment>
<dbReference type="AlphaFoldDB" id="A0A6M1T2T0"/>
<protein>
    <submittedName>
        <fullName evidence="4">SDR family oxidoreductase</fullName>
    </submittedName>
</protein>
<dbReference type="InterPro" id="IPR036291">
    <property type="entry name" value="NAD(P)-bd_dom_sf"/>
</dbReference>
<dbReference type="CDD" id="cd05233">
    <property type="entry name" value="SDR_c"/>
    <property type="match status" value="1"/>
</dbReference>
<evidence type="ECO:0000313" key="4">
    <source>
        <dbReference type="EMBL" id="NGP77077.1"/>
    </source>
</evidence>